<dbReference type="GO" id="GO:0005739">
    <property type="term" value="C:mitochondrion"/>
    <property type="evidence" value="ECO:0007669"/>
    <property type="project" value="InterPro"/>
</dbReference>
<dbReference type="EMBL" id="JAWDJR010000001">
    <property type="protein sequence ID" value="KAK9980711.1"/>
    <property type="molecule type" value="Genomic_DNA"/>
</dbReference>
<dbReference type="Proteomes" id="UP001479290">
    <property type="component" value="Unassembled WGS sequence"/>
</dbReference>
<accession>A0AAW2B667</accession>
<reference evidence="2 3" key="1">
    <citation type="submission" date="2024-05" db="EMBL/GenBank/DDBJ databases">
        <title>A high-quality chromosomal-level genome assembly of Topmouth culter (Culter alburnus).</title>
        <authorList>
            <person name="Zhao H."/>
        </authorList>
    </citation>
    <scope>NUCLEOTIDE SEQUENCE [LARGE SCALE GENOMIC DNA]</scope>
    <source>
        <strain evidence="2">CATC2023</strain>
        <tissue evidence="2">Muscle</tissue>
    </source>
</reference>
<feature type="compositionally biased region" description="Polar residues" evidence="1">
    <location>
        <begin position="408"/>
        <end position="417"/>
    </location>
</feature>
<gene>
    <name evidence="2" type="ORF">ABG768_000300</name>
</gene>
<evidence type="ECO:0000313" key="2">
    <source>
        <dbReference type="EMBL" id="KAK9980711.1"/>
    </source>
</evidence>
<dbReference type="PANTHER" id="PTHR22910">
    <property type="entry name" value="PROTEIN MGARP"/>
    <property type="match status" value="1"/>
</dbReference>
<evidence type="ECO:0000313" key="3">
    <source>
        <dbReference type="Proteomes" id="UP001479290"/>
    </source>
</evidence>
<organism evidence="2 3">
    <name type="scientific">Culter alburnus</name>
    <name type="common">Topmouth culter</name>
    <dbReference type="NCBI Taxonomy" id="194366"/>
    <lineage>
        <taxon>Eukaryota</taxon>
        <taxon>Metazoa</taxon>
        <taxon>Chordata</taxon>
        <taxon>Craniata</taxon>
        <taxon>Vertebrata</taxon>
        <taxon>Euteleostomi</taxon>
        <taxon>Actinopterygii</taxon>
        <taxon>Neopterygii</taxon>
        <taxon>Teleostei</taxon>
        <taxon>Ostariophysi</taxon>
        <taxon>Cypriniformes</taxon>
        <taxon>Xenocyprididae</taxon>
        <taxon>Xenocypridinae</taxon>
        <taxon>Culter</taxon>
    </lineage>
</organism>
<sequence length="417" mass="43755">MMFCRAAWQRLAPLARKTLSPLSSNAVFPTRQMSFGLPASGTNIAYLVIGGSSLTAALVYAYKTINSDSARYNERIAQLEARPKIHIGAVANVAPVTEAAAIVETAIAENTIIVEVTAAEPVVKVVDVEAEETPEPVDAAIEVEAETTIVQAVAADAEEPTTPVVEDVAAEAAAPIAETTVIMSDLLSTVKILAGSTAEIAAASVGDQRLVAAVKLDEKNNSVEILNGLKVVDVKAEVSAEVSEEAEVEEAMIGRSDLKIVGEELEELSSALHAVEETTVEVADDHVKSEADSPVVASVPEMESILELEESMSPVVMLSEDDTISGPAEVTSESVKAIGQGKEEDIALSHEPAATETEHADLTVPPTDLEEALQGTTEAAEEVVVEMMLDAVEEAKPEKASEEAVESGNVTMTMTQA</sequence>
<dbReference type="PANTHER" id="PTHR22910:SF6">
    <property type="entry name" value="PROTEIN MGARP"/>
    <property type="match status" value="1"/>
</dbReference>
<evidence type="ECO:0000256" key="1">
    <source>
        <dbReference type="SAM" id="MobiDB-lite"/>
    </source>
</evidence>
<feature type="region of interest" description="Disordered" evidence="1">
    <location>
        <begin position="394"/>
        <end position="417"/>
    </location>
</feature>
<name>A0AAW2B667_CULAL</name>
<comment type="caution">
    <text evidence="2">The sequence shown here is derived from an EMBL/GenBank/DDBJ whole genome shotgun (WGS) entry which is preliminary data.</text>
</comment>
<proteinExistence type="predicted"/>
<dbReference type="InterPro" id="IPR026093">
    <property type="entry name" value="MGARP"/>
</dbReference>
<dbReference type="AlphaFoldDB" id="A0AAW2B667"/>
<keyword evidence="3" id="KW-1185">Reference proteome</keyword>
<dbReference type="GO" id="GO:1904115">
    <property type="term" value="C:axon cytoplasm"/>
    <property type="evidence" value="ECO:0007669"/>
    <property type="project" value="GOC"/>
</dbReference>
<dbReference type="GO" id="GO:0008089">
    <property type="term" value="P:anterograde axonal transport"/>
    <property type="evidence" value="ECO:0007669"/>
    <property type="project" value="InterPro"/>
</dbReference>
<protein>
    <recommendedName>
        <fullName evidence="4">Protein MGARP N-terminal domain-containing protein</fullName>
    </recommendedName>
</protein>
<evidence type="ECO:0008006" key="4">
    <source>
        <dbReference type="Google" id="ProtNLM"/>
    </source>
</evidence>